<evidence type="ECO:0000313" key="1">
    <source>
        <dbReference type="EMBL" id="OMJ08679.1"/>
    </source>
</evidence>
<dbReference type="OrthoDB" id="10444149at2759"/>
<keyword evidence="2" id="KW-1185">Reference proteome</keyword>
<organism evidence="1 2">
    <name type="scientific">Smittium culicis</name>
    <dbReference type="NCBI Taxonomy" id="133412"/>
    <lineage>
        <taxon>Eukaryota</taxon>
        <taxon>Fungi</taxon>
        <taxon>Fungi incertae sedis</taxon>
        <taxon>Zoopagomycota</taxon>
        <taxon>Kickxellomycotina</taxon>
        <taxon>Harpellomycetes</taxon>
        <taxon>Harpellales</taxon>
        <taxon>Legeriomycetaceae</taxon>
        <taxon>Smittium</taxon>
    </lineage>
</organism>
<comment type="caution">
    <text evidence="1">The sequence shown here is derived from an EMBL/GenBank/DDBJ whole genome shotgun (WGS) entry which is preliminary data.</text>
</comment>
<dbReference type="EMBL" id="LSSN01005723">
    <property type="protein sequence ID" value="OMJ08679.1"/>
    <property type="molecule type" value="Genomic_DNA"/>
</dbReference>
<dbReference type="AlphaFoldDB" id="A0A1R1X236"/>
<protein>
    <submittedName>
        <fullName evidence="1">Uncharacterized protein</fullName>
    </submittedName>
</protein>
<evidence type="ECO:0000313" key="2">
    <source>
        <dbReference type="Proteomes" id="UP000187283"/>
    </source>
</evidence>
<proteinExistence type="predicted"/>
<sequence>MYGDPRIYRPGNVKLIKSNKSANILVNEKSFENLDIEKKKVQRSLRIGSGEDSEAGSRFDNGYDSISDFSDDEGLDVDSFLKAKSVSTLKTNCIKLQR</sequence>
<gene>
    <name evidence="1" type="ORF">AYI70_g11392</name>
</gene>
<dbReference type="Proteomes" id="UP000187283">
    <property type="component" value="Unassembled WGS sequence"/>
</dbReference>
<accession>A0A1R1X236</accession>
<reference evidence="1 2" key="1">
    <citation type="submission" date="2017-01" db="EMBL/GenBank/DDBJ databases">
        <authorList>
            <person name="Mah S.A."/>
            <person name="Swanson W.J."/>
            <person name="Moy G.W."/>
            <person name="Vacquier V.D."/>
        </authorList>
    </citation>
    <scope>NUCLEOTIDE SEQUENCE [LARGE SCALE GENOMIC DNA]</scope>
    <source>
        <strain evidence="1 2">GSMNP</strain>
    </source>
</reference>
<name>A0A1R1X236_9FUNG</name>